<feature type="chain" id="PRO_5022197257" description="Isoaspartyl peptidase" evidence="8">
    <location>
        <begin position="20"/>
        <end position="330"/>
    </location>
</feature>
<feature type="binding site" evidence="6">
    <location>
        <begin position="245"/>
        <end position="248"/>
    </location>
    <ligand>
        <name>substrate</name>
    </ligand>
</feature>
<evidence type="ECO:0000256" key="8">
    <source>
        <dbReference type="SAM" id="SignalP"/>
    </source>
</evidence>
<reference evidence="9 10" key="1">
    <citation type="submission" date="2019-07" db="EMBL/GenBank/DDBJ databases">
        <title>Whole genome shotgun sequence of Acetobacter nitrogenifigens NBRC 105050.</title>
        <authorList>
            <person name="Hosoyama A."/>
            <person name="Uohara A."/>
            <person name="Ohji S."/>
            <person name="Ichikawa N."/>
        </authorList>
    </citation>
    <scope>NUCLEOTIDE SEQUENCE [LARGE SCALE GENOMIC DNA]</scope>
    <source>
        <strain evidence="9 10">NBRC 105050</strain>
    </source>
</reference>
<feature type="active site" description="Nucleophile" evidence="5">
    <location>
        <position position="195"/>
    </location>
</feature>
<dbReference type="Proteomes" id="UP000321635">
    <property type="component" value="Unassembled WGS sequence"/>
</dbReference>
<dbReference type="InterPro" id="IPR029055">
    <property type="entry name" value="Ntn_hydrolases_N"/>
</dbReference>
<dbReference type="InterPro" id="IPR000246">
    <property type="entry name" value="Peptidase_T2"/>
</dbReference>
<sequence>MKPLAIALTIASLCGVAHAETAPVFVIHGGAGVIRKDMTPERAKAVEDTLREAVQEGYATLKAGRAARDAVTTAIQILENDPNFNAGRGAVFTHDGKNEMDAAIMDGFTRSAGAVAGVHHIKNPILLAEAVMLHSPHVLLVGEGAEAFARAQGFAMTPEKYFWTQRRWNQLQSALKDDAAGKQHSEIPLDRHFGTVGAVALDTQGHLAAGTSTGGLTDKLYGRVGDSPLIGAGTYADAHCAMSGTGWGEYYIRTVAAHEVCMRVGAMHEPLQQAAEDVVNHEITQMGGNGGAIALDETGHIAMPFNTDGMYRAWIGQDGVTHVAIFKGEK</sequence>
<feature type="binding site" evidence="6">
    <location>
        <begin position="223"/>
        <end position="226"/>
    </location>
    <ligand>
        <name>substrate</name>
    </ligand>
</feature>
<dbReference type="Gene3D" id="3.60.20.30">
    <property type="entry name" value="(Glycosyl)asparaginase"/>
    <property type="match status" value="1"/>
</dbReference>
<dbReference type="FunFam" id="3.60.20.30:FF:000001">
    <property type="entry name" value="Isoaspartyl peptidase/L-asparaginase"/>
    <property type="match status" value="1"/>
</dbReference>
<accession>A0A511XCM3</accession>
<keyword evidence="10" id="KW-1185">Reference proteome</keyword>
<evidence type="ECO:0000256" key="7">
    <source>
        <dbReference type="PIRSR" id="PIRSR600246-3"/>
    </source>
</evidence>
<evidence type="ECO:0000256" key="6">
    <source>
        <dbReference type="PIRSR" id="PIRSR600246-2"/>
    </source>
</evidence>
<keyword evidence="1" id="KW-0645">Protease</keyword>
<evidence type="ECO:0000256" key="5">
    <source>
        <dbReference type="PIRSR" id="PIRSR600246-1"/>
    </source>
</evidence>
<dbReference type="PANTHER" id="PTHR10188">
    <property type="entry name" value="L-ASPARAGINASE"/>
    <property type="match status" value="1"/>
</dbReference>
<evidence type="ECO:0000256" key="1">
    <source>
        <dbReference type="ARBA" id="ARBA00022670"/>
    </source>
</evidence>
<keyword evidence="2" id="KW-0378">Hydrolase</keyword>
<dbReference type="CDD" id="cd04701">
    <property type="entry name" value="Asparaginase_2"/>
    <property type="match status" value="1"/>
</dbReference>
<name>A0A511XCM3_9PROT</name>
<dbReference type="SUPFAM" id="SSF56235">
    <property type="entry name" value="N-terminal nucleophile aminohydrolases (Ntn hydrolases)"/>
    <property type="match status" value="1"/>
</dbReference>
<evidence type="ECO:0000313" key="10">
    <source>
        <dbReference type="Proteomes" id="UP000321635"/>
    </source>
</evidence>
<proteinExistence type="predicted"/>
<comment type="caution">
    <text evidence="9">The sequence shown here is derived from an EMBL/GenBank/DDBJ whole genome shotgun (WGS) entry which is preliminary data.</text>
</comment>
<gene>
    <name evidence="9" type="primary">ansA</name>
    <name evidence="9" type="ORF">ANI02nite_26010</name>
</gene>
<organism evidence="9 10">
    <name type="scientific">Acetobacter nitrogenifigens DSM 23921 = NBRC 105050</name>
    <dbReference type="NCBI Taxonomy" id="1120919"/>
    <lineage>
        <taxon>Bacteria</taxon>
        <taxon>Pseudomonadati</taxon>
        <taxon>Pseudomonadota</taxon>
        <taxon>Alphaproteobacteria</taxon>
        <taxon>Acetobacterales</taxon>
        <taxon>Acetobacteraceae</taxon>
        <taxon>Acetobacter</taxon>
    </lineage>
</organism>
<evidence type="ECO:0000256" key="2">
    <source>
        <dbReference type="ARBA" id="ARBA00022801"/>
    </source>
</evidence>
<dbReference type="Pfam" id="PF01112">
    <property type="entry name" value="Asparaginase_2"/>
    <property type="match status" value="1"/>
</dbReference>
<dbReference type="RefSeq" id="WP_051292306.1">
    <property type="nucleotide sequence ID" value="NZ_AUBI01000011.1"/>
</dbReference>
<evidence type="ECO:0000256" key="4">
    <source>
        <dbReference type="ARBA" id="ARBA00069124"/>
    </source>
</evidence>
<dbReference type="AlphaFoldDB" id="A0A511XCM3"/>
<feature type="site" description="Cleavage; by autolysis" evidence="7">
    <location>
        <begin position="194"/>
        <end position="195"/>
    </location>
</feature>
<dbReference type="GO" id="GO:0008233">
    <property type="term" value="F:peptidase activity"/>
    <property type="evidence" value="ECO:0007669"/>
    <property type="project" value="UniProtKB-KW"/>
</dbReference>
<keyword evidence="8" id="KW-0732">Signal</keyword>
<evidence type="ECO:0000256" key="3">
    <source>
        <dbReference type="ARBA" id="ARBA00022813"/>
    </source>
</evidence>
<dbReference type="GO" id="GO:0016811">
    <property type="term" value="F:hydrolase activity, acting on carbon-nitrogen (but not peptide) bonds, in linear amides"/>
    <property type="evidence" value="ECO:0007669"/>
    <property type="project" value="UniProtKB-ARBA"/>
</dbReference>
<dbReference type="GO" id="GO:0006508">
    <property type="term" value="P:proteolysis"/>
    <property type="evidence" value="ECO:0007669"/>
    <property type="project" value="UniProtKB-KW"/>
</dbReference>
<feature type="signal peptide" evidence="8">
    <location>
        <begin position="1"/>
        <end position="19"/>
    </location>
</feature>
<keyword evidence="3" id="KW-0068">Autocatalytic cleavage</keyword>
<dbReference type="EMBL" id="BJYF01000020">
    <property type="protein sequence ID" value="GEN60717.1"/>
    <property type="molecule type" value="Genomic_DNA"/>
</dbReference>
<protein>
    <recommendedName>
        <fullName evidence="4">Isoaspartyl peptidase</fullName>
    </recommendedName>
</protein>
<dbReference type="PANTHER" id="PTHR10188:SF6">
    <property type="entry name" value="N(4)-(BETA-N-ACETYLGLUCOSAMINYL)-L-ASPARAGINASE"/>
    <property type="match status" value="1"/>
</dbReference>
<dbReference type="STRING" id="1120919.GCA_000429165_02708"/>
<evidence type="ECO:0000313" key="9">
    <source>
        <dbReference type="EMBL" id="GEN60717.1"/>
    </source>
</evidence>